<comment type="caution">
    <text evidence="1">The sequence shown here is derived from an EMBL/GenBank/DDBJ whole genome shotgun (WGS) entry which is preliminary data.</text>
</comment>
<dbReference type="AlphaFoldDB" id="A0A438FVX5"/>
<accession>A0A438FVX5</accession>
<name>A0A438FVX5_VITVI</name>
<evidence type="ECO:0000313" key="1">
    <source>
        <dbReference type="EMBL" id="RVW64111.1"/>
    </source>
</evidence>
<evidence type="ECO:0000313" key="2">
    <source>
        <dbReference type="Proteomes" id="UP000288805"/>
    </source>
</evidence>
<reference evidence="1 2" key="1">
    <citation type="journal article" date="2018" name="PLoS Genet.">
        <title>Population sequencing reveals clonal diversity and ancestral inbreeding in the grapevine cultivar Chardonnay.</title>
        <authorList>
            <person name="Roach M.J."/>
            <person name="Johnson D.L."/>
            <person name="Bohlmann J."/>
            <person name="van Vuuren H.J."/>
            <person name="Jones S.J."/>
            <person name="Pretorius I.S."/>
            <person name="Schmidt S.A."/>
            <person name="Borneman A.R."/>
        </authorList>
    </citation>
    <scope>NUCLEOTIDE SEQUENCE [LARGE SCALE GENOMIC DNA]</scope>
    <source>
        <strain evidence="2">cv. Chardonnay</strain>
        <tissue evidence="1">Leaf</tissue>
    </source>
</reference>
<sequence>MEAMARDRYRTVRGTGYGREPDEGAFFEGTETKVMQCYAEGR</sequence>
<gene>
    <name evidence="1" type="ORF">CK203_052599</name>
</gene>
<organism evidence="1 2">
    <name type="scientific">Vitis vinifera</name>
    <name type="common">Grape</name>
    <dbReference type="NCBI Taxonomy" id="29760"/>
    <lineage>
        <taxon>Eukaryota</taxon>
        <taxon>Viridiplantae</taxon>
        <taxon>Streptophyta</taxon>
        <taxon>Embryophyta</taxon>
        <taxon>Tracheophyta</taxon>
        <taxon>Spermatophyta</taxon>
        <taxon>Magnoliopsida</taxon>
        <taxon>eudicotyledons</taxon>
        <taxon>Gunneridae</taxon>
        <taxon>Pentapetalae</taxon>
        <taxon>rosids</taxon>
        <taxon>Vitales</taxon>
        <taxon>Vitaceae</taxon>
        <taxon>Viteae</taxon>
        <taxon>Vitis</taxon>
    </lineage>
</organism>
<dbReference type="Proteomes" id="UP000288805">
    <property type="component" value="Unassembled WGS sequence"/>
</dbReference>
<protein>
    <submittedName>
        <fullName evidence="1">Uncharacterized protein</fullName>
    </submittedName>
</protein>
<dbReference type="EMBL" id="QGNW01000725">
    <property type="protein sequence ID" value="RVW64111.1"/>
    <property type="molecule type" value="Genomic_DNA"/>
</dbReference>
<proteinExistence type="predicted"/>